<dbReference type="PRINTS" id="PR00420">
    <property type="entry name" value="RNGMNOXGNASE"/>
</dbReference>
<dbReference type="RefSeq" id="WP_167444143.1">
    <property type="nucleotide sequence ID" value="NZ_MCGQ01000010.1"/>
</dbReference>
<protein>
    <recommendedName>
        <fullName evidence="3">FAD-binding domain-containing protein</fullName>
    </recommendedName>
</protein>
<organism evidence="4 5">
    <name type="scientific">Streptomyces diastatochromogenes</name>
    <dbReference type="NCBI Taxonomy" id="42236"/>
    <lineage>
        <taxon>Bacteria</taxon>
        <taxon>Bacillati</taxon>
        <taxon>Actinomycetota</taxon>
        <taxon>Actinomycetes</taxon>
        <taxon>Kitasatosporales</taxon>
        <taxon>Streptomycetaceae</taxon>
        <taxon>Streptomyces</taxon>
    </lineage>
</organism>
<evidence type="ECO:0000313" key="4">
    <source>
        <dbReference type="EMBL" id="OXY96905.1"/>
    </source>
</evidence>
<dbReference type="Pfam" id="PF01494">
    <property type="entry name" value="FAD_binding_3"/>
    <property type="match status" value="2"/>
</dbReference>
<dbReference type="InterPro" id="IPR036188">
    <property type="entry name" value="FAD/NAD-bd_sf"/>
</dbReference>
<dbReference type="Gene3D" id="3.30.9.10">
    <property type="entry name" value="D-Amino Acid Oxidase, subunit A, domain 2"/>
    <property type="match status" value="1"/>
</dbReference>
<keyword evidence="1" id="KW-0285">Flavoprotein</keyword>
<dbReference type="Gene3D" id="3.40.30.120">
    <property type="match status" value="1"/>
</dbReference>
<evidence type="ECO:0000256" key="2">
    <source>
        <dbReference type="ARBA" id="ARBA00022827"/>
    </source>
</evidence>
<dbReference type="Pfam" id="PF21274">
    <property type="entry name" value="Rng_hyd_C"/>
    <property type="match status" value="1"/>
</dbReference>
<evidence type="ECO:0000313" key="5">
    <source>
        <dbReference type="Proteomes" id="UP000215483"/>
    </source>
</evidence>
<sequence>MPATAETVPVLVVGAGPVGLTLAMELEHHGVDALVVERNTATTRHPKMDVTNGRSMELYRRLGVADDLRKIAVPADHRTKVTWATSAVGWELASFDYPSVDEMRETIRDRDDGTLPLEPWMRVSQVILEPALRDLLEARATHVRVQYGWALESFEQDTDGVTAELVSADGSRRRTVRARYLAGCDGAGSRTRRRLGIGLDEIDLRRMLVRELGLGRTAAMLGRAFTATRERPMDGRIHLVHFTTPDREIFRRFGGHVWHLQSPEGWTLISQNDGDTFTLHAPLGIGTDADRIDPREFVYERLGRRFEMNVLVANAWTPRLTVADGYGRGRVWLAGDAVHQVPPTGGYGMNTGVGDAVGLGWALAAVLQGWGTPGLLRAYAQERRSVALRNREAAARHSVVRGAVKAAHRTAVRSERWFGARARARLGREIADLGNLENEALGIELGYRYDTSPVVCPDPGGRAPRQTMDAYTPSTWPGARPPSLHLSDGRALFDLFHRGFTLLRFADHDVTALTEAAAERDVPLGVVDVRDTHARALYERDLVLIRPDQHVAWRGDTPPADPHYVIDRVRGAHH</sequence>
<name>A0A233SMP1_STRDA</name>
<dbReference type="InterPro" id="IPR002938">
    <property type="entry name" value="FAD-bd"/>
</dbReference>
<dbReference type="GO" id="GO:0071949">
    <property type="term" value="F:FAD binding"/>
    <property type="evidence" value="ECO:0007669"/>
    <property type="project" value="InterPro"/>
</dbReference>
<dbReference type="Gene3D" id="3.50.50.60">
    <property type="entry name" value="FAD/NAD(P)-binding domain"/>
    <property type="match status" value="1"/>
</dbReference>
<accession>A0A233SMP1</accession>
<dbReference type="PANTHER" id="PTHR43004:SF21">
    <property type="entry name" value="FAD-BINDING DOMAIN-CONTAINING PROTEIN-RELATED"/>
    <property type="match status" value="1"/>
</dbReference>
<dbReference type="EMBL" id="MCGQ01000010">
    <property type="protein sequence ID" value="OXY96905.1"/>
    <property type="molecule type" value="Genomic_DNA"/>
</dbReference>
<dbReference type="NCBIfam" id="NF004780">
    <property type="entry name" value="PRK06126.1"/>
    <property type="match status" value="1"/>
</dbReference>
<keyword evidence="5" id="KW-1185">Reference proteome</keyword>
<keyword evidence="2" id="KW-0274">FAD</keyword>
<evidence type="ECO:0000256" key="1">
    <source>
        <dbReference type="ARBA" id="ARBA00022630"/>
    </source>
</evidence>
<evidence type="ECO:0000259" key="3">
    <source>
        <dbReference type="Pfam" id="PF01494"/>
    </source>
</evidence>
<dbReference type="Proteomes" id="UP000215483">
    <property type="component" value="Unassembled WGS sequence"/>
</dbReference>
<proteinExistence type="predicted"/>
<dbReference type="AlphaFoldDB" id="A0A233SMP1"/>
<comment type="caution">
    <text evidence="4">The sequence shown here is derived from an EMBL/GenBank/DDBJ whole genome shotgun (WGS) entry which is preliminary data.</text>
</comment>
<feature type="domain" description="FAD-binding" evidence="3">
    <location>
        <begin position="8"/>
        <end position="199"/>
    </location>
</feature>
<feature type="domain" description="FAD-binding" evidence="3">
    <location>
        <begin position="307"/>
        <end position="389"/>
    </location>
</feature>
<gene>
    <name evidence="4" type="ORF">BEK98_11950</name>
</gene>
<dbReference type="SUPFAM" id="SSF51905">
    <property type="entry name" value="FAD/NAD(P)-binding domain"/>
    <property type="match status" value="1"/>
</dbReference>
<dbReference type="GO" id="GO:0016709">
    <property type="term" value="F:oxidoreductase activity, acting on paired donors, with incorporation or reduction of molecular oxygen, NAD(P)H as one donor, and incorporation of one atom of oxygen"/>
    <property type="evidence" value="ECO:0007669"/>
    <property type="project" value="UniProtKB-ARBA"/>
</dbReference>
<dbReference type="PANTHER" id="PTHR43004">
    <property type="entry name" value="TRK SYSTEM POTASSIUM UPTAKE PROTEIN"/>
    <property type="match status" value="1"/>
</dbReference>
<reference evidence="4 5" key="1">
    <citation type="submission" date="2016-07" db="EMBL/GenBank/DDBJ databases">
        <title>Draft genome of Streptomyces diastatochromogenes.</title>
        <authorList>
            <person name="Podduturi R."/>
            <person name="Lukassen M.B."/>
            <person name="Clausen N."/>
            <person name="Nielsen J.L."/>
            <person name="Jorgensen N.O."/>
        </authorList>
    </citation>
    <scope>NUCLEOTIDE SEQUENCE [LARGE SCALE GENOMIC DNA]</scope>
    <source>
        <strain evidence="4 5">DSM 40608</strain>
    </source>
</reference>
<dbReference type="InterPro" id="IPR050641">
    <property type="entry name" value="RIFMO-like"/>
</dbReference>